<evidence type="ECO:0000313" key="1">
    <source>
        <dbReference type="EMBL" id="KAK9739876.1"/>
    </source>
</evidence>
<sequence>MPTACSSSNHADISISDNEVDGTDYLLSSTIRLDENFLHALEHIPEVTYQRPELNDLETGAFLLVRFLGGSRNTVNYKYVCSVHEIDNDTGEITLRLFCGLHVHGVIVNEALNPH</sequence>
<proteinExistence type="predicted"/>
<evidence type="ECO:0000313" key="2">
    <source>
        <dbReference type="Proteomes" id="UP001458880"/>
    </source>
</evidence>
<dbReference type="Proteomes" id="UP001458880">
    <property type="component" value="Unassembled WGS sequence"/>
</dbReference>
<comment type="caution">
    <text evidence="1">The sequence shown here is derived from an EMBL/GenBank/DDBJ whole genome shotgun (WGS) entry which is preliminary data.</text>
</comment>
<keyword evidence="2" id="KW-1185">Reference proteome</keyword>
<accession>A0AAW1M240</accession>
<gene>
    <name evidence="1" type="ORF">QE152_g8695</name>
</gene>
<reference evidence="1 2" key="1">
    <citation type="journal article" date="2024" name="BMC Genomics">
        <title>De novo assembly and annotation of Popillia japonica's genome with initial clues to its potential as an invasive pest.</title>
        <authorList>
            <person name="Cucini C."/>
            <person name="Boschi S."/>
            <person name="Funari R."/>
            <person name="Cardaioli E."/>
            <person name="Iannotti N."/>
            <person name="Marturano G."/>
            <person name="Paoli F."/>
            <person name="Bruttini M."/>
            <person name="Carapelli A."/>
            <person name="Frati F."/>
            <person name="Nardi F."/>
        </authorList>
    </citation>
    <scope>NUCLEOTIDE SEQUENCE [LARGE SCALE GENOMIC DNA]</scope>
    <source>
        <strain evidence="1">DMR45628</strain>
    </source>
</reference>
<name>A0AAW1M240_POPJA</name>
<dbReference type="EMBL" id="JASPKY010000070">
    <property type="protein sequence ID" value="KAK9739876.1"/>
    <property type="molecule type" value="Genomic_DNA"/>
</dbReference>
<dbReference type="AlphaFoldDB" id="A0AAW1M240"/>
<organism evidence="1 2">
    <name type="scientific">Popillia japonica</name>
    <name type="common">Japanese beetle</name>
    <dbReference type="NCBI Taxonomy" id="7064"/>
    <lineage>
        <taxon>Eukaryota</taxon>
        <taxon>Metazoa</taxon>
        <taxon>Ecdysozoa</taxon>
        <taxon>Arthropoda</taxon>
        <taxon>Hexapoda</taxon>
        <taxon>Insecta</taxon>
        <taxon>Pterygota</taxon>
        <taxon>Neoptera</taxon>
        <taxon>Endopterygota</taxon>
        <taxon>Coleoptera</taxon>
        <taxon>Polyphaga</taxon>
        <taxon>Scarabaeiformia</taxon>
        <taxon>Scarabaeidae</taxon>
        <taxon>Rutelinae</taxon>
        <taxon>Popillia</taxon>
    </lineage>
</organism>
<protein>
    <submittedName>
        <fullName evidence="1">Uncharacterized protein</fullName>
    </submittedName>
</protein>